<dbReference type="AlphaFoldDB" id="A0A5B7HRM8"/>
<proteinExistence type="predicted"/>
<protein>
    <submittedName>
        <fullName evidence="1">Uncharacterized protein</fullName>
    </submittedName>
</protein>
<dbReference type="EMBL" id="VSRR010040352">
    <property type="protein sequence ID" value="MPC75090.1"/>
    <property type="molecule type" value="Genomic_DNA"/>
</dbReference>
<dbReference type="Proteomes" id="UP000324222">
    <property type="component" value="Unassembled WGS sequence"/>
</dbReference>
<sequence length="67" mass="7755">MNTLRSDRPIVRRVWATLAHVTRMFPGAAGAMHETVETQREEGAARSLWRRECRRETAEIQTNSVFL</sequence>
<name>A0A5B7HRM8_PORTR</name>
<reference evidence="1 2" key="1">
    <citation type="submission" date="2019-05" db="EMBL/GenBank/DDBJ databases">
        <title>Another draft genome of Portunus trituberculatus and its Hox gene families provides insights of decapod evolution.</title>
        <authorList>
            <person name="Jeong J.-H."/>
            <person name="Song I."/>
            <person name="Kim S."/>
            <person name="Choi T."/>
            <person name="Kim D."/>
            <person name="Ryu S."/>
            <person name="Kim W."/>
        </authorList>
    </citation>
    <scope>NUCLEOTIDE SEQUENCE [LARGE SCALE GENOMIC DNA]</scope>
    <source>
        <tissue evidence="1">Muscle</tissue>
    </source>
</reference>
<evidence type="ECO:0000313" key="2">
    <source>
        <dbReference type="Proteomes" id="UP000324222"/>
    </source>
</evidence>
<evidence type="ECO:0000313" key="1">
    <source>
        <dbReference type="EMBL" id="MPC75090.1"/>
    </source>
</evidence>
<accession>A0A5B7HRM8</accession>
<comment type="caution">
    <text evidence="1">The sequence shown here is derived from an EMBL/GenBank/DDBJ whole genome shotgun (WGS) entry which is preliminary data.</text>
</comment>
<keyword evidence="2" id="KW-1185">Reference proteome</keyword>
<gene>
    <name evidence="1" type="ORF">E2C01_069475</name>
</gene>
<organism evidence="1 2">
    <name type="scientific">Portunus trituberculatus</name>
    <name type="common">Swimming crab</name>
    <name type="synonym">Neptunus trituberculatus</name>
    <dbReference type="NCBI Taxonomy" id="210409"/>
    <lineage>
        <taxon>Eukaryota</taxon>
        <taxon>Metazoa</taxon>
        <taxon>Ecdysozoa</taxon>
        <taxon>Arthropoda</taxon>
        <taxon>Crustacea</taxon>
        <taxon>Multicrustacea</taxon>
        <taxon>Malacostraca</taxon>
        <taxon>Eumalacostraca</taxon>
        <taxon>Eucarida</taxon>
        <taxon>Decapoda</taxon>
        <taxon>Pleocyemata</taxon>
        <taxon>Brachyura</taxon>
        <taxon>Eubrachyura</taxon>
        <taxon>Portunoidea</taxon>
        <taxon>Portunidae</taxon>
        <taxon>Portuninae</taxon>
        <taxon>Portunus</taxon>
    </lineage>
</organism>